<gene>
    <name evidence="2" type="ORF">B0H17DRAFT_354594</name>
</gene>
<feature type="compositionally biased region" description="Basic and acidic residues" evidence="1">
    <location>
        <begin position="1"/>
        <end position="27"/>
    </location>
</feature>
<feature type="compositionally biased region" description="Acidic residues" evidence="1">
    <location>
        <begin position="28"/>
        <end position="41"/>
    </location>
</feature>
<dbReference type="AlphaFoldDB" id="A0AAD7CPZ9"/>
<keyword evidence="3" id="KW-1185">Reference proteome</keyword>
<feature type="region of interest" description="Disordered" evidence="1">
    <location>
        <begin position="91"/>
        <end position="110"/>
    </location>
</feature>
<sequence>MQMQTGREDACRRAEKMHAGGRRRWDDNDNEDDDDDEDDDGGCMKNVYVRENAWRDVCRRDVTSRSNGERKRAGKKGGQLAGGWCRRGVGARISREGGGTKRRRTDAEADGTRLIEEHRLVHIRRRREEHHAHARAYAHPRRRPPLPTPTRVAAPTPGPRIERQPREPHAADPAPSCPSPGYTTRPAGSAEPRHLRRRRARAAAAQRPGHAEEPHAVPAGRRAGRRREPAHRRRRGRARRDVEHPRRLELGVVRELLLLLVCELTVAAAAKLLLLPLARARHVPLPKLHPKLKRRRHRRLGRRGRQRRVPLQLPLQLQLQLHVGVAVEPRVLAPLPGLVPVPVGGPAIFVGPVPASVVRVPLPRLSLKPARAPAAAEPHDRPKVRQREDRAVEARAPARRRRAARLLLSVLLRV</sequence>
<protein>
    <submittedName>
        <fullName evidence="2">Uncharacterized protein</fullName>
    </submittedName>
</protein>
<evidence type="ECO:0000313" key="2">
    <source>
        <dbReference type="EMBL" id="KAJ7657507.1"/>
    </source>
</evidence>
<feature type="compositionally biased region" description="Basic and acidic residues" evidence="1">
    <location>
        <begin position="377"/>
        <end position="393"/>
    </location>
</feature>
<feature type="compositionally biased region" description="Basic and acidic residues" evidence="1">
    <location>
        <begin position="93"/>
        <end position="110"/>
    </location>
</feature>
<evidence type="ECO:0000256" key="1">
    <source>
        <dbReference type="SAM" id="MobiDB-lite"/>
    </source>
</evidence>
<proteinExistence type="predicted"/>
<feature type="compositionally biased region" description="Basic residues" evidence="1">
    <location>
        <begin position="124"/>
        <end position="144"/>
    </location>
</feature>
<reference evidence="2" key="1">
    <citation type="submission" date="2023-03" db="EMBL/GenBank/DDBJ databases">
        <title>Massive genome expansion in bonnet fungi (Mycena s.s.) driven by repeated elements and novel gene families across ecological guilds.</title>
        <authorList>
            <consortium name="Lawrence Berkeley National Laboratory"/>
            <person name="Harder C.B."/>
            <person name="Miyauchi S."/>
            <person name="Viragh M."/>
            <person name="Kuo A."/>
            <person name="Thoen E."/>
            <person name="Andreopoulos B."/>
            <person name="Lu D."/>
            <person name="Skrede I."/>
            <person name="Drula E."/>
            <person name="Henrissat B."/>
            <person name="Morin E."/>
            <person name="Kohler A."/>
            <person name="Barry K."/>
            <person name="LaButti K."/>
            <person name="Morin E."/>
            <person name="Salamov A."/>
            <person name="Lipzen A."/>
            <person name="Mereny Z."/>
            <person name="Hegedus B."/>
            <person name="Baldrian P."/>
            <person name="Stursova M."/>
            <person name="Weitz H."/>
            <person name="Taylor A."/>
            <person name="Grigoriev I.V."/>
            <person name="Nagy L.G."/>
            <person name="Martin F."/>
            <person name="Kauserud H."/>
        </authorList>
    </citation>
    <scope>NUCLEOTIDE SEQUENCE</scope>
    <source>
        <strain evidence="2">CBHHK067</strain>
    </source>
</reference>
<feature type="compositionally biased region" description="Basic and acidic residues" evidence="1">
    <location>
        <begin position="59"/>
        <end position="71"/>
    </location>
</feature>
<feature type="region of interest" description="Disordered" evidence="1">
    <location>
        <begin position="1"/>
        <end position="43"/>
    </location>
</feature>
<feature type="region of interest" description="Disordered" evidence="1">
    <location>
        <begin position="59"/>
        <end position="84"/>
    </location>
</feature>
<evidence type="ECO:0000313" key="3">
    <source>
        <dbReference type="Proteomes" id="UP001221757"/>
    </source>
</evidence>
<dbReference type="EMBL" id="JARKIE010000289">
    <property type="protein sequence ID" value="KAJ7657507.1"/>
    <property type="molecule type" value="Genomic_DNA"/>
</dbReference>
<name>A0AAD7CPZ9_MYCRO</name>
<accession>A0AAD7CPZ9</accession>
<feature type="region of interest" description="Disordered" evidence="1">
    <location>
        <begin position="124"/>
        <end position="240"/>
    </location>
</feature>
<feature type="compositionally biased region" description="Basic residues" evidence="1">
    <location>
        <begin position="222"/>
        <end position="238"/>
    </location>
</feature>
<feature type="compositionally biased region" description="Basic and acidic residues" evidence="1">
    <location>
        <begin position="160"/>
        <end position="170"/>
    </location>
</feature>
<organism evidence="2 3">
    <name type="scientific">Mycena rosella</name>
    <name type="common">Pink bonnet</name>
    <name type="synonym">Agaricus rosellus</name>
    <dbReference type="NCBI Taxonomy" id="1033263"/>
    <lineage>
        <taxon>Eukaryota</taxon>
        <taxon>Fungi</taxon>
        <taxon>Dikarya</taxon>
        <taxon>Basidiomycota</taxon>
        <taxon>Agaricomycotina</taxon>
        <taxon>Agaricomycetes</taxon>
        <taxon>Agaricomycetidae</taxon>
        <taxon>Agaricales</taxon>
        <taxon>Marasmiineae</taxon>
        <taxon>Mycenaceae</taxon>
        <taxon>Mycena</taxon>
    </lineage>
</organism>
<dbReference type="Proteomes" id="UP001221757">
    <property type="component" value="Unassembled WGS sequence"/>
</dbReference>
<comment type="caution">
    <text evidence="2">The sequence shown here is derived from an EMBL/GenBank/DDBJ whole genome shotgun (WGS) entry which is preliminary data.</text>
</comment>
<feature type="region of interest" description="Disordered" evidence="1">
    <location>
        <begin position="368"/>
        <end position="396"/>
    </location>
</feature>